<dbReference type="InParanoid" id="L9JMF2"/>
<proteinExistence type="predicted"/>
<gene>
    <name evidence="1" type="ORF">TREES_T100021669</name>
</gene>
<sequence>MEGQVCCLVTRDTSTPIKISTWVRLTSGKSPCIATLALSAHVLYFFHIFAEARLAFDQGAHGRWIFTIIMKKGPCDGPPCDEASSRYLDSEVGARSGTWYDRTRNTAKMQQERSCVSRWMPPPLLWLVTLLGWRLRSEDEGGKILPCLICSRCRAMSVLSCKVASCPGEQDKVWPPPILQCGKLRHGQATSCSDGYSYFRELLINLPSG</sequence>
<reference evidence="2" key="1">
    <citation type="submission" date="2012-07" db="EMBL/GenBank/DDBJ databases">
        <title>Genome of the Chinese tree shrew, a rising model animal genetically related to primates.</title>
        <authorList>
            <person name="Zhang G."/>
            <person name="Fan Y."/>
            <person name="Yao Y."/>
            <person name="Huang Z."/>
        </authorList>
    </citation>
    <scope>NUCLEOTIDE SEQUENCE [LARGE SCALE GENOMIC DNA]</scope>
</reference>
<dbReference type="EMBL" id="KB320971">
    <property type="protein sequence ID" value="ELW51454.1"/>
    <property type="molecule type" value="Genomic_DNA"/>
</dbReference>
<dbReference type="AlphaFoldDB" id="L9JMF2"/>
<evidence type="ECO:0000313" key="1">
    <source>
        <dbReference type="EMBL" id="ELW51454.1"/>
    </source>
</evidence>
<protein>
    <submittedName>
        <fullName evidence="1">Uncharacterized protein</fullName>
    </submittedName>
</protein>
<organism evidence="1 2">
    <name type="scientific">Tupaia chinensis</name>
    <name type="common">Chinese tree shrew</name>
    <name type="synonym">Tupaia belangeri chinensis</name>
    <dbReference type="NCBI Taxonomy" id="246437"/>
    <lineage>
        <taxon>Eukaryota</taxon>
        <taxon>Metazoa</taxon>
        <taxon>Chordata</taxon>
        <taxon>Craniata</taxon>
        <taxon>Vertebrata</taxon>
        <taxon>Euteleostomi</taxon>
        <taxon>Mammalia</taxon>
        <taxon>Eutheria</taxon>
        <taxon>Euarchontoglires</taxon>
        <taxon>Scandentia</taxon>
        <taxon>Tupaiidae</taxon>
        <taxon>Tupaia</taxon>
    </lineage>
</organism>
<reference evidence="2" key="2">
    <citation type="journal article" date="2013" name="Nat. Commun.">
        <title>Genome of the Chinese tree shrew.</title>
        <authorList>
            <person name="Fan Y."/>
            <person name="Huang Z.Y."/>
            <person name="Cao C.C."/>
            <person name="Chen C.S."/>
            <person name="Chen Y.X."/>
            <person name="Fan D.D."/>
            <person name="He J."/>
            <person name="Hou H.L."/>
            <person name="Hu L."/>
            <person name="Hu X.T."/>
            <person name="Jiang X.T."/>
            <person name="Lai R."/>
            <person name="Lang Y.S."/>
            <person name="Liang B."/>
            <person name="Liao S.G."/>
            <person name="Mu D."/>
            <person name="Ma Y.Y."/>
            <person name="Niu Y.Y."/>
            <person name="Sun X.Q."/>
            <person name="Xia J.Q."/>
            <person name="Xiao J."/>
            <person name="Xiong Z.Q."/>
            <person name="Xu L."/>
            <person name="Yang L."/>
            <person name="Zhang Y."/>
            <person name="Zhao W."/>
            <person name="Zhao X.D."/>
            <person name="Zheng Y.T."/>
            <person name="Zhou J.M."/>
            <person name="Zhu Y.B."/>
            <person name="Zhang G.J."/>
            <person name="Wang J."/>
            <person name="Yao Y.G."/>
        </authorList>
    </citation>
    <scope>NUCLEOTIDE SEQUENCE [LARGE SCALE GENOMIC DNA]</scope>
</reference>
<accession>L9JMF2</accession>
<evidence type="ECO:0000313" key="2">
    <source>
        <dbReference type="Proteomes" id="UP000011518"/>
    </source>
</evidence>
<keyword evidence="2" id="KW-1185">Reference proteome</keyword>
<dbReference type="Proteomes" id="UP000011518">
    <property type="component" value="Unassembled WGS sequence"/>
</dbReference>
<name>L9JMF2_TUPCH</name>